<evidence type="ECO:0000256" key="1">
    <source>
        <dbReference type="SAM" id="Phobius"/>
    </source>
</evidence>
<keyword evidence="1" id="KW-1133">Transmembrane helix</keyword>
<protein>
    <submittedName>
        <fullName evidence="2">Uncharacterized protein</fullName>
    </submittedName>
</protein>
<keyword evidence="1" id="KW-0812">Transmembrane</keyword>
<dbReference type="Proteomes" id="UP000012073">
    <property type="component" value="Unassembled WGS sequence"/>
</dbReference>
<proteinExistence type="predicted"/>
<keyword evidence="1" id="KW-0472">Membrane</keyword>
<accession>R7Q497</accession>
<name>R7Q497_CHOCR</name>
<dbReference type="AlphaFoldDB" id="R7Q497"/>
<feature type="transmembrane region" description="Helical" evidence="1">
    <location>
        <begin position="116"/>
        <end position="139"/>
    </location>
</feature>
<dbReference type="EMBL" id="HG001642">
    <property type="protein sequence ID" value="CDF33347.1"/>
    <property type="molecule type" value="Genomic_DNA"/>
</dbReference>
<organism evidence="2 3">
    <name type="scientific">Chondrus crispus</name>
    <name type="common">Carrageen Irish moss</name>
    <name type="synonym">Polymorpha crispa</name>
    <dbReference type="NCBI Taxonomy" id="2769"/>
    <lineage>
        <taxon>Eukaryota</taxon>
        <taxon>Rhodophyta</taxon>
        <taxon>Florideophyceae</taxon>
        <taxon>Rhodymeniophycidae</taxon>
        <taxon>Gigartinales</taxon>
        <taxon>Gigartinaceae</taxon>
        <taxon>Chondrus</taxon>
    </lineage>
</organism>
<evidence type="ECO:0000313" key="3">
    <source>
        <dbReference type="Proteomes" id="UP000012073"/>
    </source>
</evidence>
<keyword evidence="3" id="KW-1185">Reference proteome</keyword>
<dbReference type="KEGG" id="ccp:CHC_T00001937001"/>
<evidence type="ECO:0000313" key="2">
    <source>
        <dbReference type="EMBL" id="CDF33347.1"/>
    </source>
</evidence>
<reference evidence="3" key="1">
    <citation type="journal article" date="2013" name="Proc. Natl. Acad. Sci. U.S.A.">
        <title>Genome structure and metabolic features in the red seaweed Chondrus crispus shed light on evolution of the Archaeplastida.</title>
        <authorList>
            <person name="Collen J."/>
            <person name="Porcel B."/>
            <person name="Carre W."/>
            <person name="Ball S.G."/>
            <person name="Chaparro C."/>
            <person name="Tonon T."/>
            <person name="Barbeyron T."/>
            <person name="Michel G."/>
            <person name="Noel B."/>
            <person name="Valentin K."/>
            <person name="Elias M."/>
            <person name="Artiguenave F."/>
            <person name="Arun A."/>
            <person name="Aury J.M."/>
            <person name="Barbosa-Neto J.F."/>
            <person name="Bothwell J.H."/>
            <person name="Bouget F.Y."/>
            <person name="Brillet L."/>
            <person name="Cabello-Hurtado F."/>
            <person name="Capella-Gutierrez S."/>
            <person name="Charrier B."/>
            <person name="Cladiere L."/>
            <person name="Cock J.M."/>
            <person name="Coelho S.M."/>
            <person name="Colleoni C."/>
            <person name="Czjzek M."/>
            <person name="Da Silva C."/>
            <person name="Delage L."/>
            <person name="Denoeud F."/>
            <person name="Deschamps P."/>
            <person name="Dittami S.M."/>
            <person name="Gabaldon T."/>
            <person name="Gachon C.M."/>
            <person name="Groisillier A."/>
            <person name="Herve C."/>
            <person name="Jabbari K."/>
            <person name="Katinka M."/>
            <person name="Kloareg B."/>
            <person name="Kowalczyk N."/>
            <person name="Labadie K."/>
            <person name="Leblanc C."/>
            <person name="Lopez P.J."/>
            <person name="McLachlan D.H."/>
            <person name="Meslet-Cladiere L."/>
            <person name="Moustafa A."/>
            <person name="Nehr Z."/>
            <person name="Nyvall Collen P."/>
            <person name="Panaud O."/>
            <person name="Partensky F."/>
            <person name="Poulain J."/>
            <person name="Rensing S.A."/>
            <person name="Rousvoal S."/>
            <person name="Samson G."/>
            <person name="Symeonidi A."/>
            <person name="Weissenbach J."/>
            <person name="Zambounis A."/>
            <person name="Wincker P."/>
            <person name="Boyen C."/>
        </authorList>
    </citation>
    <scope>NUCLEOTIDE SEQUENCE [LARGE SCALE GENOMIC DNA]</scope>
    <source>
        <strain evidence="3">cv. Stackhouse</strain>
    </source>
</reference>
<gene>
    <name evidence="2" type="ORF">CHC_T00001937001</name>
</gene>
<dbReference type="Gramene" id="CDF33347">
    <property type="protein sequence ID" value="CDF33347"/>
    <property type="gene ID" value="CHC_T00001937001"/>
</dbReference>
<dbReference type="GeneID" id="17320867"/>
<sequence>MKEAATAAIIAPLFREFATAEPEDAALTLRYTKRKVDKNSPKRTLPSRSVVFWMMPGAGSSESDASSLASAMETPSSIARSRLVVASSPGSFLEDSLKREEVSDARFSPNSHLTGLYFFFAIALWYSFLCVGSTLKLLVRNAFDMGGEKTKAIARCGTVNESRPSHSLVCKFRCWE</sequence>
<dbReference type="RefSeq" id="XP_005713150.1">
    <property type="nucleotide sequence ID" value="XM_005713093.1"/>
</dbReference>